<dbReference type="SMART" id="SM00855">
    <property type="entry name" value="PGAM"/>
    <property type="match status" value="1"/>
</dbReference>
<dbReference type="NCBIfam" id="NF005567">
    <property type="entry name" value="PRK07238.1"/>
    <property type="match status" value="1"/>
</dbReference>
<feature type="region of interest" description="Disordered" evidence="1">
    <location>
        <begin position="216"/>
        <end position="235"/>
    </location>
</feature>
<dbReference type="SUPFAM" id="SSF53254">
    <property type="entry name" value="Phosphoglycerate mutase-like"/>
    <property type="match status" value="1"/>
</dbReference>
<accession>A0A6N7EQJ2</accession>
<dbReference type="GO" id="GO:0003676">
    <property type="term" value="F:nucleic acid binding"/>
    <property type="evidence" value="ECO:0007669"/>
    <property type="project" value="InterPro"/>
</dbReference>
<organism evidence="3 4">
    <name type="scientific">Georgenia subflava</name>
    <dbReference type="NCBI Taxonomy" id="1622177"/>
    <lineage>
        <taxon>Bacteria</taxon>
        <taxon>Bacillati</taxon>
        <taxon>Actinomycetota</taxon>
        <taxon>Actinomycetes</taxon>
        <taxon>Micrococcales</taxon>
        <taxon>Bogoriellaceae</taxon>
        <taxon>Georgenia</taxon>
    </lineage>
</organism>
<protein>
    <submittedName>
        <fullName evidence="3">Bifunctional RNase H/acid phosphatase</fullName>
    </submittedName>
</protein>
<gene>
    <name evidence="3" type="ORF">GB881_10550</name>
</gene>
<dbReference type="CDD" id="cd09279">
    <property type="entry name" value="RNase_HI_like"/>
    <property type="match status" value="1"/>
</dbReference>
<feature type="domain" description="RNase H type-1" evidence="2">
    <location>
        <begin position="5"/>
        <end position="145"/>
    </location>
</feature>
<feature type="region of interest" description="Disordered" evidence="1">
    <location>
        <begin position="142"/>
        <end position="202"/>
    </location>
</feature>
<dbReference type="EMBL" id="WHPC01000037">
    <property type="protein sequence ID" value="MPV37474.1"/>
    <property type="molecule type" value="Genomic_DNA"/>
</dbReference>
<dbReference type="Gene3D" id="3.40.50.1240">
    <property type="entry name" value="Phosphoglycerate mutase-like"/>
    <property type="match status" value="1"/>
</dbReference>
<reference evidence="3 4" key="1">
    <citation type="submission" date="2019-10" db="EMBL/GenBank/DDBJ databases">
        <title>Georgenia wutianyii sp. nov. and Georgenia yuyongxinii sp. nov. isolated from plateau pika (Ochotona curzoniae) in the Qinghai-Tibet plateau of China.</title>
        <authorList>
            <person name="Tian Z."/>
        </authorList>
    </citation>
    <scope>NUCLEOTIDE SEQUENCE [LARGE SCALE GENOMIC DNA]</scope>
    <source>
        <strain evidence="3 4">JCM 19765</strain>
    </source>
</reference>
<evidence type="ECO:0000259" key="2">
    <source>
        <dbReference type="PROSITE" id="PS50879"/>
    </source>
</evidence>
<dbReference type="InterPro" id="IPR036397">
    <property type="entry name" value="RNaseH_sf"/>
</dbReference>
<dbReference type="Pfam" id="PF00300">
    <property type="entry name" value="His_Phos_1"/>
    <property type="match status" value="1"/>
</dbReference>
<dbReference type="Proteomes" id="UP000437709">
    <property type="component" value="Unassembled WGS sequence"/>
</dbReference>
<dbReference type="InterPro" id="IPR012337">
    <property type="entry name" value="RNaseH-like_sf"/>
</dbReference>
<dbReference type="Pfam" id="PF13456">
    <property type="entry name" value="RVT_3"/>
    <property type="match status" value="1"/>
</dbReference>
<dbReference type="InterPro" id="IPR029033">
    <property type="entry name" value="His_PPase_superfam"/>
</dbReference>
<comment type="caution">
    <text evidence="3">The sequence shown here is derived from an EMBL/GenBank/DDBJ whole genome shotgun (WGS) entry which is preliminary data.</text>
</comment>
<dbReference type="AlphaFoldDB" id="A0A6N7EQJ2"/>
<evidence type="ECO:0000313" key="4">
    <source>
        <dbReference type="Proteomes" id="UP000437709"/>
    </source>
</evidence>
<feature type="region of interest" description="Disordered" evidence="1">
    <location>
        <begin position="1"/>
        <end position="24"/>
    </location>
</feature>
<evidence type="ECO:0000256" key="1">
    <source>
        <dbReference type="SAM" id="MobiDB-lite"/>
    </source>
</evidence>
<evidence type="ECO:0000313" key="3">
    <source>
        <dbReference type="EMBL" id="MPV37474.1"/>
    </source>
</evidence>
<dbReference type="PANTHER" id="PTHR48100:SF62">
    <property type="entry name" value="GLUCOSYL-3-PHOSPHOGLYCERATE PHOSPHATASE"/>
    <property type="match status" value="1"/>
</dbReference>
<dbReference type="InterPro" id="IPR013078">
    <property type="entry name" value="His_Pase_superF_clade-1"/>
</dbReference>
<dbReference type="PANTHER" id="PTHR48100">
    <property type="entry name" value="BROAD-SPECIFICITY PHOSPHATASE YOR283W-RELATED"/>
    <property type="match status" value="1"/>
</dbReference>
<dbReference type="InterPro" id="IPR050275">
    <property type="entry name" value="PGM_Phosphatase"/>
</dbReference>
<dbReference type="GO" id="GO:0016791">
    <property type="term" value="F:phosphatase activity"/>
    <property type="evidence" value="ECO:0007669"/>
    <property type="project" value="TreeGrafter"/>
</dbReference>
<keyword evidence="4" id="KW-1185">Reference proteome</keyword>
<dbReference type="GO" id="GO:0005737">
    <property type="term" value="C:cytoplasm"/>
    <property type="evidence" value="ECO:0007669"/>
    <property type="project" value="TreeGrafter"/>
</dbReference>
<dbReference type="PROSITE" id="PS50879">
    <property type="entry name" value="RNASE_H_1"/>
    <property type="match status" value="1"/>
</dbReference>
<sequence length="422" mass="43542">MPAAPGRRLVVETDGGARGNPGPGGYGAVVRDAESGEVLAERAAFLGVVSNNVAEYSGLVHGLRAAAEIDTAAVVEVRADSKLVVEQMSGRWKIKHAELAALAEQARQALPPGQVRYTWVPRAQNTAADALANAVMDSGGTIARDHTEDRVPSSAVSGPGRAGRADGQQAGWSGAHDDAEEAAAAEANAPRSSGTPLPRHDGEPVTVVLVRHGVTAHTESGRYSGGDTPGPPLSELGRRQVRGAAAIVRRVGTDLWPDLPTPSQLVASPMVRTRETAAALGEPLGLTAGTEARLAECRFGSWDTLTVPEIEAGWPGQLLSWATDPDHRPPGGESMADVGVRVGAVVRRLAADRRGSTVVVAAHTVVIRAAVGLVGQLPAAHWSSVRIPPASVTIVRVWPQAGADGHLVGDLTVVACPAELGA</sequence>
<dbReference type="GO" id="GO:0004523">
    <property type="term" value="F:RNA-DNA hybrid ribonuclease activity"/>
    <property type="evidence" value="ECO:0007669"/>
    <property type="project" value="InterPro"/>
</dbReference>
<dbReference type="InterPro" id="IPR002156">
    <property type="entry name" value="RNaseH_domain"/>
</dbReference>
<proteinExistence type="predicted"/>
<dbReference type="SUPFAM" id="SSF53098">
    <property type="entry name" value="Ribonuclease H-like"/>
    <property type="match status" value="1"/>
</dbReference>
<dbReference type="CDD" id="cd07067">
    <property type="entry name" value="HP_PGM_like"/>
    <property type="match status" value="1"/>
</dbReference>
<name>A0A6N7EQJ2_9MICO</name>
<dbReference type="Gene3D" id="3.30.420.10">
    <property type="entry name" value="Ribonuclease H-like superfamily/Ribonuclease H"/>
    <property type="match status" value="1"/>
</dbReference>